<proteinExistence type="predicted"/>
<gene>
    <name evidence="2" type="ORF">BROFUL_02479</name>
</gene>
<organism evidence="2 3">
    <name type="scientific">Candidatus Brocadia fulgida</name>
    <dbReference type="NCBI Taxonomy" id="380242"/>
    <lineage>
        <taxon>Bacteria</taxon>
        <taxon>Pseudomonadati</taxon>
        <taxon>Planctomycetota</taxon>
        <taxon>Candidatus Brocadiia</taxon>
        <taxon>Candidatus Brocadiales</taxon>
        <taxon>Candidatus Brocadiaceae</taxon>
        <taxon>Candidatus Brocadia</taxon>
    </lineage>
</organism>
<sequence length="81" mass="8935">MHSLSMVPVNGCVHKLFYLAIASNSKPIARLHKARKLPSQRHETRETHFHGCTGSRSGYLTHKTGHEAVLTTFSAVLPKSA</sequence>
<comment type="caution">
    <text evidence="2">The sequence shown here is derived from an EMBL/GenBank/DDBJ whole genome shotgun (WGS) entry which is preliminary data.</text>
</comment>
<dbReference type="EMBL" id="LAQJ01000233">
    <property type="protein sequence ID" value="KKO18818.1"/>
    <property type="molecule type" value="Genomic_DNA"/>
</dbReference>
<evidence type="ECO:0000313" key="3">
    <source>
        <dbReference type="Proteomes" id="UP000034954"/>
    </source>
</evidence>
<name>A0A0M2URX0_9BACT</name>
<feature type="region of interest" description="Disordered" evidence="1">
    <location>
        <begin position="36"/>
        <end position="56"/>
    </location>
</feature>
<protein>
    <submittedName>
        <fullName evidence="2">Uncharacterized protein</fullName>
    </submittedName>
</protein>
<dbReference type="Proteomes" id="UP000034954">
    <property type="component" value="Unassembled WGS sequence"/>
</dbReference>
<keyword evidence="3" id="KW-1185">Reference proteome</keyword>
<dbReference type="AlphaFoldDB" id="A0A0M2URX0"/>
<accession>A0A0M2URX0</accession>
<feature type="compositionally biased region" description="Basic and acidic residues" evidence="1">
    <location>
        <begin position="40"/>
        <end position="49"/>
    </location>
</feature>
<evidence type="ECO:0000313" key="2">
    <source>
        <dbReference type="EMBL" id="KKO18818.1"/>
    </source>
</evidence>
<reference evidence="2 3" key="1">
    <citation type="journal article" date="2013" name="BMC Microbiol.">
        <title>Identification of the type II cytochrome c maturation pathway in anammox bacteria by comparative genomics.</title>
        <authorList>
            <person name="Ferousi C."/>
            <person name="Speth D.R."/>
            <person name="Reimann J."/>
            <person name="Op den Camp H.J."/>
            <person name="Allen J.W."/>
            <person name="Keltjens J.T."/>
            <person name="Jetten M.S."/>
        </authorList>
    </citation>
    <scope>NUCLEOTIDE SEQUENCE [LARGE SCALE GENOMIC DNA]</scope>
    <source>
        <strain evidence="2">RU1</strain>
    </source>
</reference>
<evidence type="ECO:0000256" key="1">
    <source>
        <dbReference type="SAM" id="MobiDB-lite"/>
    </source>
</evidence>